<sequence>MNKGGPEHVRHEFYTCMNRSGSWRGDIRQDKKRWYGSGRVGGVAADSEVSLMRGTGLGWVQIALERVEAPRMCCGRKGNMEQAGMVGCIVWHGDGVEDIEKMGG</sequence>
<dbReference type="AlphaFoldDB" id="A0A166SZC6"/>
<protein>
    <submittedName>
        <fullName evidence="1">Uncharacterized protein</fullName>
    </submittedName>
</protein>
<evidence type="ECO:0000313" key="1">
    <source>
        <dbReference type="EMBL" id="KZP30008.1"/>
    </source>
</evidence>
<gene>
    <name evidence="1" type="ORF">FIBSPDRAFT_884654</name>
</gene>
<proteinExistence type="predicted"/>
<reference evidence="1 2" key="1">
    <citation type="journal article" date="2016" name="Mol. Biol. Evol.">
        <title>Comparative Genomics of Early-Diverging Mushroom-Forming Fungi Provides Insights into the Origins of Lignocellulose Decay Capabilities.</title>
        <authorList>
            <person name="Nagy L.G."/>
            <person name="Riley R."/>
            <person name="Tritt A."/>
            <person name="Adam C."/>
            <person name="Daum C."/>
            <person name="Floudas D."/>
            <person name="Sun H."/>
            <person name="Yadav J.S."/>
            <person name="Pangilinan J."/>
            <person name="Larsson K.H."/>
            <person name="Matsuura K."/>
            <person name="Barry K."/>
            <person name="Labutti K."/>
            <person name="Kuo R."/>
            <person name="Ohm R.A."/>
            <person name="Bhattacharya S.S."/>
            <person name="Shirouzu T."/>
            <person name="Yoshinaga Y."/>
            <person name="Martin F.M."/>
            <person name="Grigoriev I.V."/>
            <person name="Hibbett D.S."/>
        </authorList>
    </citation>
    <scope>NUCLEOTIDE SEQUENCE [LARGE SCALE GENOMIC DNA]</scope>
    <source>
        <strain evidence="1 2">CBS 109695</strain>
    </source>
</reference>
<accession>A0A166SZC6</accession>
<dbReference type="EMBL" id="KV417496">
    <property type="protein sequence ID" value="KZP30008.1"/>
    <property type="molecule type" value="Genomic_DNA"/>
</dbReference>
<evidence type="ECO:0000313" key="2">
    <source>
        <dbReference type="Proteomes" id="UP000076532"/>
    </source>
</evidence>
<dbReference type="Proteomes" id="UP000076532">
    <property type="component" value="Unassembled WGS sequence"/>
</dbReference>
<organism evidence="1 2">
    <name type="scientific">Athelia psychrophila</name>
    <dbReference type="NCBI Taxonomy" id="1759441"/>
    <lineage>
        <taxon>Eukaryota</taxon>
        <taxon>Fungi</taxon>
        <taxon>Dikarya</taxon>
        <taxon>Basidiomycota</taxon>
        <taxon>Agaricomycotina</taxon>
        <taxon>Agaricomycetes</taxon>
        <taxon>Agaricomycetidae</taxon>
        <taxon>Atheliales</taxon>
        <taxon>Atheliaceae</taxon>
        <taxon>Athelia</taxon>
    </lineage>
</organism>
<name>A0A166SZC6_9AGAM</name>
<keyword evidence="2" id="KW-1185">Reference proteome</keyword>